<dbReference type="AlphaFoldDB" id="A0A8S4NB12"/>
<protein>
    <recommendedName>
        <fullName evidence="2">sphingomyelin phosphodiesterase</fullName>
        <ecNumber evidence="2">3.1.4.12</ecNumber>
    </recommendedName>
</protein>
<dbReference type="Gene3D" id="3.60.10.10">
    <property type="entry name" value="Endonuclease/exonuclease/phosphatase"/>
    <property type="match status" value="1"/>
</dbReference>
<dbReference type="InterPro" id="IPR005135">
    <property type="entry name" value="Endo/exonuclease/phosphatase"/>
</dbReference>
<dbReference type="EC" id="3.1.4.12" evidence="2"/>
<gene>
    <name evidence="4" type="ORF">OFUS_LOCUS5545</name>
</gene>
<keyword evidence="5" id="KW-1185">Reference proteome</keyword>
<sequence>MNGAGDVPYTNSNHNQCKQNLNQHNQHSLNQHNQHNLNQHNQHNLNQHNLNNETNPVDFDHNVLTSFPQLDILCIQETWNKGAARSFARELHRYFPFIIYDAYVHGWTINKLSGTSGIMIASKHPILDAKFEHFKSSVSQDVLSSKGLLMVKVDLGLKSGTNKRVVGYASTTHMQAYQNQLQESDSDTVHHQQLSEVASWTRCFRDNTFSPESEIIAFDVLTGDFNLDNMSPVDKEDYEHTLFDDYRDVVRIRPGLDHPWSKGTEMRHIPLYDTQVSTAEGLKEALEDPYMLQHHVLDADVESATLDMCTWMPKRDDNGNPILSKVGGRRRIDYLLYRNEDNLRVTSYNFVTQLAKLTDHIPVSFTFSSDMS</sequence>
<organism evidence="4 5">
    <name type="scientific">Owenia fusiformis</name>
    <name type="common">Polychaete worm</name>
    <dbReference type="NCBI Taxonomy" id="6347"/>
    <lineage>
        <taxon>Eukaryota</taxon>
        <taxon>Metazoa</taxon>
        <taxon>Spiralia</taxon>
        <taxon>Lophotrochozoa</taxon>
        <taxon>Annelida</taxon>
        <taxon>Polychaeta</taxon>
        <taxon>Sedentaria</taxon>
        <taxon>Canalipalpata</taxon>
        <taxon>Sabellida</taxon>
        <taxon>Oweniida</taxon>
        <taxon>Oweniidae</taxon>
        <taxon>Owenia</taxon>
    </lineage>
</organism>
<evidence type="ECO:0000256" key="2">
    <source>
        <dbReference type="ARBA" id="ARBA00012369"/>
    </source>
</evidence>
<dbReference type="Proteomes" id="UP000749559">
    <property type="component" value="Unassembled WGS sequence"/>
</dbReference>
<dbReference type="InterPro" id="IPR038772">
    <property type="entry name" value="Sph/SMPD2-like"/>
</dbReference>
<feature type="domain" description="Endonuclease/exonuclease/phosphatase" evidence="3">
    <location>
        <begin position="60"/>
        <end position="345"/>
    </location>
</feature>
<dbReference type="OrthoDB" id="40902at2759"/>
<dbReference type="InterPro" id="IPR036691">
    <property type="entry name" value="Endo/exonu/phosph_ase_sf"/>
</dbReference>
<dbReference type="PANTHER" id="PTHR16320:SF1">
    <property type="entry name" value="SPHINGOMYELINASE DDB_G0288017"/>
    <property type="match status" value="1"/>
</dbReference>
<dbReference type="GO" id="GO:0016020">
    <property type="term" value="C:membrane"/>
    <property type="evidence" value="ECO:0007669"/>
    <property type="project" value="GOC"/>
</dbReference>
<dbReference type="SUPFAM" id="SSF56219">
    <property type="entry name" value="DNase I-like"/>
    <property type="match status" value="1"/>
</dbReference>
<dbReference type="Pfam" id="PF03372">
    <property type="entry name" value="Exo_endo_phos"/>
    <property type="match status" value="1"/>
</dbReference>
<evidence type="ECO:0000256" key="1">
    <source>
        <dbReference type="ARBA" id="ARBA00006335"/>
    </source>
</evidence>
<evidence type="ECO:0000313" key="4">
    <source>
        <dbReference type="EMBL" id="CAH1778654.1"/>
    </source>
</evidence>
<dbReference type="EMBL" id="CAIIXF020000003">
    <property type="protein sequence ID" value="CAH1778654.1"/>
    <property type="molecule type" value="Genomic_DNA"/>
</dbReference>
<dbReference type="GO" id="GO:0006684">
    <property type="term" value="P:sphingomyelin metabolic process"/>
    <property type="evidence" value="ECO:0007669"/>
    <property type="project" value="TreeGrafter"/>
</dbReference>
<name>A0A8S4NB12_OWEFU</name>
<evidence type="ECO:0000313" key="5">
    <source>
        <dbReference type="Proteomes" id="UP000749559"/>
    </source>
</evidence>
<comment type="similarity">
    <text evidence="1">Belongs to the neutral sphingomyelinase family.</text>
</comment>
<dbReference type="GO" id="GO:0004767">
    <property type="term" value="F:sphingomyelin phosphodiesterase activity"/>
    <property type="evidence" value="ECO:0007669"/>
    <property type="project" value="UniProtKB-EC"/>
</dbReference>
<comment type="caution">
    <text evidence="4">The sequence shown here is derived from an EMBL/GenBank/DDBJ whole genome shotgun (WGS) entry which is preliminary data.</text>
</comment>
<dbReference type="PANTHER" id="PTHR16320">
    <property type="entry name" value="SPHINGOMYELINASE FAMILY MEMBER"/>
    <property type="match status" value="1"/>
</dbReference>
<proteinExistence type="inferred from homology"/>
<dbReference type="GO" id="GO:0005737">
    <property type="term" value="C:cytoplasm"/>
    <property type="evidence" value="ECO:0007669"/>
    <property type="project" value="TreeGrafter"/>
</dbReference>
<evidence type="ECO:0000259" key="3">
    <source>
        <dbReference type="Pfam" id="PF03372"/>
    </source>
</evidence>
<reference evidence="4" key="1">
    <citation type="submission" date="2022-03" db="EMBL/GenBank/DDBJ databases">
        <authorList>
            <person name="Martin C."/>
        </authorList>
    </citation>
    <scope>NUCLEOTIDE SEQUENCE</scope>
</reference>
<accession>A0A8S4NB12</accession>